<protein>
    <submittedName>
        <fullName evidence="7">GCR082</fullName>
    </submittedName>
</protein>
<evidence type="ECO:0000259" key="6">
    <source>
        <dbReference type="PROSITE" id="PS50262"/>
    </source>
</evidence>
<accession>A0A193KUJ2</accession>
<dbReference type="PANTHER" id="PTHR47023:SF1">
    <property type="entry name" value="SEX PEPTIDE RECEPTOR"/>
    <property type="match status" value="1"/>
</dbReference>
<feature type="transmembrane region" description="Helical" evidence="5">
    <location>
        <begin position="224"/>
        <end position="245"/>
    </location>
</feature>
<dbReference type="Gene3D" id="1.20.1070.10">
    <property type="entry name" value="Rhodopsin 7-helix transmembrane proteins"/>
    <property type="match status" value="1"/>
</dbReference>
<evidence type="ECO:0000256" key="2">
    <source>
        <dbReference type="ARBA" id="ARBA00022692"/>
    </source>
</evidence>
<feature type="domain" description="G-protein coupled receptors family 1 profile" evidence="6">
    <location>
        <begin position="58"/>
        <end position="337"/>
    </location>
</feature>
<evidence type="ECO:0000313" key="7">
    <source>
        <dbReference type="EMBL" id="ANO39049.1"/>
    </source>
</evidence>
<dbReference type="SUPFAM" id="SSF81321">
    <property type="entry name" value="Family A G protein-coupled receptor-like"/>
    <property type="match status" value="1"/>
</dbReference>
<feature type="transmembrane region" description="Helical" evidence="5">
    <location>
        <begin position="318"/>
        <end position="337"/>
    </location>
</feature>
<feature type="transmembrane region" description="Helical" evidence="5">
    <location>
        <begin position="48"/>
        <end position="67"/>
    </location>
</feature>
<name>A0A193KUJ2_SCHMD</name>
<keyword evidence="2 5" id="KW-0812">Transmembrane</keyword>
<dbReference type="GO" id="GO:0008528">
    <property type="term" value="F:G protein-coupled peptide receptor activity"/>
    <property type="evidence" value="ECO:0007669"/>
    <property type="project" value="InterPro"/>
</dbReference>
<dbReference type="CDD" id="cd14978">
    <property type="entry name" value="7tmA_FMRFamide_R-like"/>
    <property type="match status" value="1"/>
</dbReference>
<dbReference type="InterPro" id="IPR000276">
    <property type="entry name" value="GPCR_Rhodpsn"/>
</dbReference>
<evidence type="ECO:0000256" key="3">
    <source>
        <dbReference type="ARBA" id="ARBA00022989"/>
    </source>
</evidence>
<dbReference type="InterPro" id="IPR017452">
    <property type="entry name" value="GPCR_Rhodpsn_7TM"/>
</dbReference>
<comment type="subcellular location">
    <subcellularLocation>
        <location evidence="1">Membrane</location>
    </subcellularLocation>
</comment>
<dbReference type="PANTHER" id="PTHR47023">
    <property type="entry name" value="SEX PEPTIDE RECEPTOR"/>
    <property type="match status" value="1"/>
</dbReference>
<reference evidence="7" key="1">
    <citation type="journal article" date="2016" name="PLoS Biol.">
        <title>GPCRs Direct Germline Development and Somatic Gonad Function in Planarians.</title>
        <authorList>
            <person name="Saberi A."/>
            <person name="Jamal A."/>
            <person name="Beets I."/>
            <person name="Schoofs L."/>
            <person name="Newmark P.A."/>
        </authorList>
    </citation>
    <scope>NUCLEOTIDE SEQUENCE</scope>
</reference>
<keyword evidence="3 5" id="KW-1133">Transmembrane helix</keyword>
<dbReference type="Pfam" id="PF10324">
    <property type="entry name" value="7TM_GPCR_Srw"/>
    <property type="match status" value="1"/>
</dbReference>
<feature type="transmembrane region" description="Helical" evidence="5">
    <location>
        <begin position="120"/>
        <end position="144"/>
    </location>
</feature>
<dbReference type="PRINTS" id="PR00237">
    <property type="entry name" value="GPCRRHODOPSN"/>
</dbReference>
<evidence type="ECO:0000256" key="5">
    <source>
        <dbReference type="SAM" id="Phobius"/>
    </source>
</evidence>
<dbReference type="EMBL" id="KX018888">
    <property type="protein sequence ID" value="ANO39049.1"/>
    <property type="molecule type" value="mRNA"/>
</dbReference>
<organism evidence="7">
    <name type="scientific">Schmidtea mediterranea</name>
    <name type="common">Freshwater planarian flatworm</name>
    <dbReference type="NCBI Taxonomy" id="79327"/>
    <lineage>
        <taxon>Eukaryota</taxon>
        <taxon>Metazoa</taxon>
        <taxon>Spiralia</taxon>
        <taxon>Lophotrochozoa</taxon>
        <taxon>Platyhelminthes</taxon>
        <taxon>Rhabditophora</taxon>
        <taxon>Seriata</taxon>
        <taxon>Tricladida</taxon>
        <taxon>Continenticola</taxon>
        <taxon>Geoplanoidea</taxon>
        <taxon>Dugesiidae</taxon>
        <taxon>Schmidtea</taxon>
    </lineage>
</organism>
<dbReference type="GO" id="GO:0016020">
    <property type="term" value="C:membrane"/>
    <property type="evidence" value="ECO:0007669"/>
    <property type="project" value="UniProtKB-SubCell"/>
</dbReference>
<proteinExistence type="evidence at transcript level"/>
<evidence type="ECO:0000256" key="4">
    <source>
        <dbReference type="ARBA" id="ARBA00023136"/>
    </source>
</evidence>
<dbReference type="PROSITE" id="PS50262">
    <property type="entry name" value="G_PROTEIN_RECEP_F1_2"/>
    <property type="match status" value="1"/>
</dbReference>
<dbReference type="InterPro" id="IPR053071">
    <property type="entry name" value="GPCR1-related_rcpt"/>
</dbReference>
<feature type="transmembrane region" description="Helical" evidence="5">
    <location>
        <begin position="165"/>
        <end position="184"/>
    </location>
</feature>
<dbReference type="OrthoDB" id="5962323at2759"/>
<sequence>MLCENKSYFYQSVEENSTVTSSLELELRCGPYPSIKKPEFSLLLESKVLPFIIIFLMSTNISICIVLNKRHMRSPTNVILMSLALADMFTGVFPLPVYLINNYPTFLTQYQNNITISVAIFVLNVVLPTICHTASIWLTVILAIQRYIYITMPLKVDHICKIKNSIKMVIAVIFLSICFNWPLISPQFLKFNLVCSDNSTHILVMKCHSSGSRLMIIYYFSRLLLMHVAPCALLLSFSVLLIIAMKKVAIRRRKLLNLSKKAESRMLGWDSNTTSRMLVVVVTIFLIVELPNGIFITIYTISQMLFITIFSDELLGKLTHICNLATMISYLFNFFVYCTMSKQFRETYKTLFGFEPSFDLSRRRHSQPELALRAMEMNNSESKDLLKSILQKNKN</sequence>
<feature type="transmembrane region" description="Helical" evidence="5">
    <location>
        <begin position="79"/>
        <end position="100"/>
    </location>
</feature>
<evidence type="ECO:0000256" key="1">
    <source>
        <dbReference type="ARBA" id="ARBA00004370"/>
    </source>
</evidence>
<keyword evidence="4 5" id="KW-0472">Membrane</keyword>
<dbReference type="InterPro" id="IPR019427">
    <property type="entry name" value="7TM_GPCR_serpentine_rcpt_Srw"/>
</dbReference>
<dbReference type="AlphaFoldDB" id="A0A193KUJ2"/>
<gene>
    <name evidence="7" type="primary">gcr082</name>
</gene>